<dbReference type="OMA" id="FHECPHE"/>
<dbReference type="PROSITE" id="PS50157">
    <property type="entry name" value="ZINC_FINGER_C2H2_2"/>
    <property type="match status" value="3"/>
</dbReference>
<evidence type="ECO:0000256" key="4">
    <source>
        <dbReference type="PROSITE-ProRule" id="PRU00042"/>
    </source>
</evidence>
<feature type="region of interest" description="Disordered" evidence="5">
    <location>
        <begin position="144"/>
        <end position="184"/>
    </location>
</feature>
<evidence type="ECO:0000256" key="1">
    <source>
        <dbReference type="ARBA" id="ARBA00022723"/>
    </source>
</evidence>
<dbReference type="Proteomes" id="UP000007879">
    <property type="component" value="Unassembled WGS sequence"/>
</dbReference>
<dbReference type="STRING" id="400682.A0A1X7UK07"/>
<reference evidence="7" key="2">
    <citation type="submission" date="2017-05" db="UniProtKB">
        <authorList>
            <consortium name="EnsemblMetazoa"/>
        </authorList>
    </citation>
    <scope>IDENTIFICATION</scope>
</reference>
<dbReference type="OrthoDB" id="4748970at2759"/>
<accession>A0A1X7UK07</accession>
<reference evidence="8" key="1">
    <citation type="journal article" date="2010" name="Nature">
        <title>The Amphimedon queenslandica genome and the evolution of animal complexity.</title>
        <authorList>
            <person name="Srivastava M."/>
            <person name="Simakov O."/>
            <person name="Chapman J."/>
            <person name="Fahey B."/>
            <person name="Gauthier M.E."/>
            <person name="Mitros T."/>
            <person name="Richards G.S."/>
            <person name="Conaco C."/>
            <person name="Dacre M."/>
            <person name="Hellsten U."/>
            <person name="Larroux C."/>
            <person name="Putnam N.H."/>
            <person name="Stanke M."/>
            <person name="Adamska M."/>
            <person name="Darling A."/>
            <person name="Degnan S.M."/>
            <person name="Oakley T.H."/>
            <person name="Plachetzki D.C."/>
            <person name="Zhai Y."/>
            <person name="Adamski M."/>
            <person name="Calcino A."/>
            <person name="Cummins S.F."/>
            <person name="Goodstein D.M."/>
            <person name="Harris C."/>
            <person name="Jackson D.J."/>
            <person name="Leys S.P."/>
            <person name="Shu S."/>
            <person name="Woodcroft B.J."/>
            <person name="Vervoort M."/>
            <person name="Kosik K.S."/>
            <person name="Manning G."/>
            <person name="Degnan B.M."/>
            <person name="Rokhsar D.S."/>
        </authorList>
    </citation>
    <scope>NUCLEOTIDE SEQUENCE [LARGE SCALE GENOMIC DNA]</scope>
</reference>
<protein>
    <recommendedName>
        <fullName evidence="6">C2H2-type domain-containing protein</fullName>
    </recommendedName>
</protein>
<dbReference type="FunCoup" id="A0A1X7UK07">
    <property type="interactions" value="135"/>
</dbReference>
<dbReference type="AlphaFoldDB" id="A0A1X7UK07"/>
<dbReference type="KEGG" id="aqu:105313288"/>
<gene>
    <name evidence="7" type="primary">105313288</name>
</gene>
<dbReference type="FunFam" id="3.30.160.60:FF:000007">
    <property type="entry name" value="Basic krueppel-like factor 3"/>
    <property type="match status" value="1"/>
</dbReference>
<dbReference type="GO" id="GO:0000978">
    <property type="term" value="F:RNA polymerase II cis-regulatory region sequence-specific DNA binding"/>
    <property type="evidence" value="ECO:0007669"/>
    <property type="project" value="TreeGrafter"/>
</dbReference>
<dbReference type="SUPFAM" id="SSF57667">
    <property type="entry name" value="beta-beta-alpha zinc fingers"/>
    <property type="match status" value="2"/>
</dbReference>
<dbReference type="eggNOG" id="KOG1721">
    <property type="taxonomic scope" value="Eukaryota"/>
</dbReference>
<keyword evidence="1" id="KW-0479">Metal-binding</keyword>
<dbReference type="PANTHER" id="PTHR23235">
    <property type="entry name" value="KRUEPPEL-LIKE TRANSCRIPTION FACTOR"/>
    <property type="match status" value="1"/>
</dbReference>
<feature type="domain" description="C2H2-type" evidence="6">
    <location>
        <begin position="244"/>
        <end position="271"/>
    </location>
</feature>
<dbReference type="GO" id="GO:0008270">
    <property type="term" value="F:zinc ion binding"/>
    <property type="evidence" value="ECO:0007669"/>
    <property type="project" value="UniProtKB-KW"/>
</dbReference>
<feature type="domain" description="C2H2-type" evidence="6">
    <location>
        <begin position="214"/>
        <end position="243"/>
    </location>
</feature>
<keyword evidence="3" id="KW-0862">Zinc</keyword>
<evidence type="ECO:0000259" key="6">
    <source>
        <dbReference type="PROSITE" id="PS50157"/>
    </source>
</evidence>
<dbReference type="EnsemblMetazoa" id="XM_011406584.2">
    <property type="protein sequence ID" value="XP_011404886.1"/>
    <property type="gene ID" value="LOC105313288"/>
</dbReference>
<feature type="region of interest" description="Disordered" evidence="5">
    <location>
        <begin position="89"/>
        <end position="112"/>
    </location>
</feature>
<feature type="domain" description="C2H2-type" evidence="6">
    <location>
        <begin position="184"/>
        <end position="213"/>
    </location>
</feature>
<dbReference type="Pfam" id="PF00096">
    <property type="entry name" value="zf-C2H2"/>
    <property type="match status" value="3"/>
</dbReference>
<dbReference type="InParanoid" id="A0A1X7UK07"/>
<organism evidence="7">
    <name type="scientific">Amphimedon queenslandica</name>
    <name type="common">Sponge</name>
    <dbReference type="NCBI Taxonomy" id="400682"/>
    <lineage>
        <taxon>Eukaryota</taxon>
        <taxon>Metazoa</taxon>
        <taxon>Porifera</taxon>
        <taxon>Demospongiae</taxon>
        <taxon>Heteroscleromorpha</taxon>
        <taxon>Haplosclerida</taxon>
        <taxon>Niphatidae</taxon>
        <taxon>Amphimedon</taxon>
    </lineage>
</organism>
<dbReference type="PANTHER" id="PTHR23235:SF49">
    <property type="entry name" value="WILMS TUMOR PROTEIN"/>
    <property type="match status" value="1"/>
</dbReference>
<proteinExistence type="predicted"/>
<evidence type="ECO:0000313" key="7">
    <source>
        <dbReference type="EnsemblMetazoa" id="Aqu2.1.27828_001"/>
    </source>
</evidence>
<keyword evidence="8" id="KW-1185">Reference proteome</keyword>
<name>A0A1X7UK07_AMPQE</name>
<dbReference type="EnsemblMetazoa" id="Aqu2.1.27828_001">
    <property type="protein sequence ID" value="Aqu2.1.27828_001"/>
    <property type="gene ID" value="Aqu2.1.27828"/>
</dbReference>
<feature type="compositionally biased region" description="Low complexity" evidence="5">
    <location>
        <begin position="89"/>
        <end position="109"/>
    </location>
</feature>
<dbReference type="GO" id="GO:0000981">
    <property type="term" value="F:DNA-binding transcription factor activity, RNA polymerase II-specific"/>
    <property type="evidence" value="ECO:0007669"/>
    <property type="project" value="TreeGrafter"/>
</dbReference>
<evidence type="ECO:0000313" key="8">
    <source>
        <dbReference type="Proteomes" id="UP000007879"/>
    </source>
</evidence>
<dbReference type="InterPro" id="IPR036236">
    <property type="entry name" value="Znf_C2H2_sf"/>
</dbReference>
<evidence type="ECO:0000256" key="2">
    <source>
        <dbReference type="ARBA" id="ARBA00022771"/>
    </source>
</evidence>
<evidence type="ECO:0000256" key="5">
    <source>
        <dbReference type="SAM" id="MobiDB-lite"/>
    </source>
</evidence>
<feature type="compositionally biased region" description="Polar residues" evidence="5">
    <location>
        <begin position="158"/>
        <end position="170"/>
    </location>
</feature>
<dbReference type="InterPro" id="IPR013087">
    <property type="entry name" value="Znf_C2H2_type"/>
</dbReference>
<dbReference type="Gene3D" id="3.30.160.60">
    <property type="entry name" value="Classic Zinc Finger"/>
    <property type="match status" value="3"/>
</dbReference>
<sequence>MSGSIVSAQTLYPPQSIFSEVQAIHDTGVYYGGADDQSEFRGTLNEEEPISLASLLELPSEGLMKINDANLLETVCPPPIGAEEVHHTYYSSPSHHSSATSSPHASSVHGDIGEAYASGGSLSSLVQIVKLAQDMGASQPVTSPIPGGGAFHYEHTNKSAQKNKGSTTGGAPSRRRSKEGKKFHECPHEGCDKLYSKTSHLKAHLRSHTGEKPYKCDWEGCSWRFARSDELTRHYRKHTGIKPFSCKVCDRTFARSDHLTLHMRRHSSSDKA</sequence>
<evidence type="ECO:0000256" key="3">
    <source>
        <dbReference type="ARBA" id="ARBA00022833"/>
    </source>
</evidence>
<dbReference type="PROSITE" id="PS00028">
    <property type="entry name" value="ZINC_FINGER_C2H2_1"/>
    <property type="match status" value="3"/>
</dbReference>
<dbReference type="SMART" id="SM00355">
    <property type="entry name" value="ZnF_C2H2"/>
    <property type="match status" value="3"/>
</dbReference>
<keyword evidence="2 4" id="KW-0863">Zinc-finger</keyword>